<organism evidence="1 2">
    <name type="scientific">Aspergillus neoniger (strain CBS 115656)</name>
    <dbReference type="NCBI Taxonomy" id="1448310"/>
    <lineage>
        <taxon>Eukaryota</taxon>
        <taxon>Fungi</taxon>
        <taxon>Dikarya</taxon>
        <taxon>Ascomycota</taxon>
        <taxon>Pezizomycotina</taxon>
        <taxon>Eurotiomycetes</taxon>
        <taxon>Eurotiomycetidae</taxon>
        <taxon>Eurotiales</taxon>
        <taxon>Aspergillaceae</taxon>
        <taxon>Aspergillus</taxon>
        <taxon>Aspergillus subgen. Circumdati</taxon>
    </lineage>
</organism>
<dbReference type="GeneID" id="37120861"/>
<evidence type="ECO:0000313" key="2">
    <source>
        <dbReference type="Proteomes" id="UP000247647"/>
    </source>
</evidence>
<evidence type="ECO:0000313" key="1">
    <source>
        <dbReference type="EMBL" id="PYH29514.1"/>
    </source>
</evidence>
<name>A0A318Y6J9_ASPNB</name>
<reference evidence="1" key="1">
    <citation type="submission" date="2016-12" db="EMBL/GenBank/DDBJ databases">
        <title>The genomes of Aspergillus section Nigri reveals drivers in fungal speciation.</title>
        <authorList>
            <consortium name="DOE Joint Genome Institute"/>
            <person name="Vesth T.C."/>
            <person name="Nybo J."/>
            <person name="Theobald S."/>
            <person name="Brandl J."/>
            <person name="Frisvad J.C."/>
            <person name="Nielsen K.F."/>
            <person name="Lyhne E.K."/>
            <person name="Kogle M.E."/>
            <person name="Kuo A."/>
            <person name="Riley R."/>
            <person name="Clum A."/>
            <person name="Nolan M."/>
            <person name="Lipzen A."/>
            <person name="Salamov A."/>
            <person name="Henrissat B."/>
            <person name="Wiebenga A."/>
            <person name="De Vries R.P."/>
            <person name="Grigoriev I.V."/>
            <person name="Mortensen U.H."/>
            <person name="Andersen M.R."/>
            <person name="Baker S.E."/>
        </authorList>
    </citation>
    <scope>NUCLEOTIDE SEQUENCE [LARGE SCALE GENOMIC DNA]</scope>
    <source>
        <strain evidence="1">CBS 115656</strain>
    </source>
</reference>
<accession>A0A318Y6J9</accession>
<dbReference type="Proteomes" id="UP000247647">
    <property type="component" value="Unassembled WGS sequence"/>
</dbReference>
<dbReference type="AlphaFoldDB" id="A0A318Y6J9"/>
<dbReference type="OrthoDB" id="10610836at2759"/>
<dbReference type="EMBL" id="KZ821492">
    <property type="protein sequence ID" value="PYH29514.1"/>
    <property type="molecule type" value="Genomic_DNA"/>
</dbReference>
<gene>
    <name evidence="1" type="ORF">BO87DRAFT_180648</name>
</gene>
<sequence length="170" mass="18566">MSSGPIGAIRSCGDSDTIIGCHSFFFPGHHGSFFRLRMWELGTSRLSVGGTRFALFVQPASLSHRKQICQHCLFLSSFCYFFGPGPSLSHTETKRVLPNRASPLSLNQFSILSRSRLVRPGSSSPSPAASSSTRLLVLCFATKTSSDLKQKKGAPKHTTVLNPGWILPRQ</sequence>
<protein>
    <submittedName>
        <fullName evidence="1">Uncharacterized protein</fullName>
    </submittedName>
</protein>
<dbReference type="RefSeq" id="XP_025474992.1">
    <property type="nucleotide sequence ID" value="XM_025618405.1"/>
</dbReference>
<proteinExistence type="predicted"/>
<keyword evidence="2" id="KW-1185">Reference proteome</keyword>